<sequence>MSHKSPITCHVLDSTLGKPAKFVAVELEQLTQDGEFISLAKGATDADGRASQLLPAGVAPLAVGTYKMVFQTEAYFSENNIQCFYPKVERLTASTSVLDEMCTSI</sequence>
<dbReference type="AlphaFoldDB" id="A0A0F7SLM2"/>
<feature type="domain" description="Transthyretin/hydroxyisourate hydrolase" evidence="1">
    <location>
        <begin position="7"/>
        <end position="89"/>
    </location>
</feature>
<dbReference type="SUPFAM" id="SSF49472">
    <property type="entry name" value="Transthyretin (synonym: prealbumin)"/>
    <property type="match status" value="1"/>
</dbReference>
<evidence type="ECO:0000313" key="2">
    <source>
        <dbReference type="EMBL" id="CDZ97907.1"/>
    </source>
</evidence>
<dbReference type="InterPro" id="IPR023416">
    <property type="entry name" value="Transthyretin/HIU_hydrolase_d"/>
</dbReference>
<name>A0A0F7SLM2_PHARH</name>
<dbReference type="InterPro" id="IPR023418">
    <property type="entry name" value="Thyroxine_BS"/>
</dbReference>
<reference evidence="2" key="1">
    <citation type="submission" date="2014-08" db="EMBL/GenBank/DDBJ databases">
        <authorList>
            <person name="Sharma Rahul"/>
            <person name="Thines Marco"/>
        </authorList>
    </citation>
    <scope>NUCLEOTIDE SEQUENCE</scope>
</reference>
<dbReference type="InterPro" id="IPR036817">
    <property type="entry name" value="Transthyretin/HIU_hydrolase_sf"/>
</dbReference>
<dbReference type="PROSITE" id="PS00768">
    <property type="entry name" value="TRANSTHYRETIN_1"/>
    <property type="match status" value="1"/>
</dbReference>
<organism evidence="2">
    <name type="scientific">Phaffia rhodozyma</name>
    <name type="common">Yeast</name>
    <name type="synonym">Xanthophyllomyces dendrorhous</name>
    <dbReference type="NCBI Taxonomy" id="264483"/>
    <lineage>
        <taxon>Eukaryota</taxon>
        <taxon>Fungi</taxon>
        <taxon>Dikarya</taxon>
        <taxon>Basidiomycota</taxon>
        <taxon>Agaricomycotina</taxon>
        <taxon>Tremellomycetes</taxon>
        <taxon>Cystofilobasidiales</taxon>
        <taxon>Mrakiaceae</taxon>
        <taxon>Phaffia</taxon>
    </lineage>
</organism>
<dbReference type="PANTHER" id="PTHR10395:SF7">
    <property type="entry name" value="5-HYDROXYISOURATE HYDROLASE"/>
    <property type="match status" value="1"/>
</dbReference>
<evidence type="ECO:0000259" key="1">
    <source>
        <dbReference type="Pfam" id="PF00576"/>
    </source>
</evidence>
<protein>
    <submittedName>
        <fullName evidence="2">Transthyretin and related proteins</fullName>
    </submittedName>
</protein>
<proteinExistence type="predicted"/>
<dbReference type="GO" id="GO:0006144">
    <property type="term" value="P:purine nucleobase metabolic process"/>
    <property type="evidence" value="ECO:0007669"/>
    <property type="project" value="TreeGrafter"/>
</dbReference>
<dbReference type="EMBL" id="LN483249">
    <property type="protein sequence ID" value="CDZ97907.1"/>
    <property type="molecule type" value="Genomic_DNA"/>
</dbReference>
<dbReference type="Pfam" id="PF00576">
    <property type="entry name" value="Transthyretin"/>
    <property type="match status" value="1"/>
</dbReference>
<dbReference type="Gene3D" id="2.60.40.180">
    <property type="entry name" value="Transthyretin/hydroxyisourate hydrolase domain"/>
    <property type="match status" value="1"/>
</dbReference>
<dbReference type="PANTHER" id="PTHR10395">
    <property type="entry name" value="URICASE AND TRANSTHYRETIN-RELATED"/>
    <property type="match status" value="1"/>
</dbReference>
<accession>A0A0F7SLM2</accession>